<proteinExistence type="predicted"/>
<reference evidence="2" key="1">
    <citation type="submission" date="2022-01" db="EMBL/GenBank/DDBJ databases">
        <title>Novel bile acid biosynthetic pathways are enriched in the microbiome of centenarians.</title>
        <authorList>
            <person name="Sato Y."/>
            <person name="Atarashi K."/>
            <person name="Plichta R.D."/>
            <person name="Arai Y."/>
            <person name="Sasajima S."/>
            <person name="Kearney M.S."/>
            <person name="Suda W."/>
            <person name="Takeshita K."/>
            <person name="Sasaki T."/>
            <person name="Okamoto S."/>
            <person name="Skelly N.A."/>
            <person name="Okamura Y."/>
            <person name="Vlamakis H."/>
            <person name="Li Y."/>
            <person name="Tanoue T."/>
            <person name="Takei H."/>
            <person name="Nittono H."/>
            <person name="Narushima S."/>
            <person name="Irie J."/>
            <person name="Itoh H."/>
            <person name="Moriya K."/>
            <person name="Sugiura Y."/>
            <person name="Suematsu M."/>
            <person name="Moritoki N."/>
            <person name="Shibata S."/>
            <person name="Littman R.D."/>
            <person name="Fischbach A.M."/>
            <person name="Uwamino Y."/>
            <person name="Inoue T."/>
            <person name="Honda A."/>
            <person name="Hattori M."/>
            <person name="Murai T."/>
            <person name="Xavier J.R."/>
            <person name="Hirose N."/>
            <person name="Honda K."/>
        </authorList>
    </citation>
    <scope>NUCLEOTIDE SEQUENCE</scope>
    <source>
        <strain evidence="2">CE91-St55</strain>
    </source>
</reference>
<feature type="compositionally biased region" description="Acidic residues" evidence="1">
    <location>
        <begin position="449"/>
        <end position="465"/>
    </location>
</feature>
<evidence type="ECO:0008006" key="4">
    <source>
        <dbReference type="Google" id="ProtNLM"/>
    </source>
</evidence>
<protein>
    <recommendedName>
        <fullName evidence="4">Tetratricopeptide repeat protein</fullName>
    </recommendedName>
</protein>
<comment type="caution">
    <text evidence="2">The sequence shown here is derived from an EMBL/GenBank/DDBJ whole genome shotgun (WGS) entry which is preliminary data.</text>
</comment>
<dbReference type="InterPro" id="IPR011990">
    <property type="entry name" value="TPR-like_helical_dom_sf"/>
</dbReference>
<evidence type="ECO:0000313" key="2">
    <source>
        <dbReference type="EMBL" id="GKG98444.1"/>
    </source>
</evidence>
<sequence>MDKYEFNIKVEQIKKLVGKSDYETAMKIADTIDWRRVRNTNLLSMVAMVYEKNEDYEEAREILLLAFERAPIGKRLLYKLAELALKEGNIDEAEAYYREFSDLAGDDPRQQLLRYLILKAKGAPAQQLIHSLESYTSQEIDEKWLYELAELYSIAGMADRCVETCDKIMLMFGLGKYVDKAMELKIQYAPLTSYQMDLVENRDKYEAKLRAVEQEYGLGGNQMQVQDQEEEYYDDGNQGMDMPEEPDFEDLQARMQEAEVQEGLAREMSRMSYEEPPAAQRAMRHDRTRVLDDIRRINRPVYHDASMAAGETAAAGAVYAENALAGAAGAVYGAADSAVHMAGNAERLASAMPRPRGMMRMPEMDEEAAAEPVIEEDYAYGNSGYNGSSYGNTAYDEPVYGEDAYDNTGYGETAYDDPAYGENAYEDNTYGEPFNGENTSGEPAFGEAVPEEEVYSDYSDMESSGDDPACGENAYEEPELSYAESETEESADVPVEAEYTAPESDPAESEVLNSQEPEEEALEIEDLDDDAEEPPVLNHLMIEARTPEKGLKIAVEALKQIHNETGIKNPVAKITGEKLSRRGILASAEKLAGKDLVIEEAGDLTPEALEELYTLMNRDASGMIVVLIDNPKQMENLHRNHPRLASKFECIGSGEAYEPGEAYDQPVSPVREPKPAVRAEESASGKAAPKAAVRPLYPERGEAPVRRQPVPPEESYEEDSYEQDSYEQDPYEQDIRNAESYETDSYGEEGYEEIPNEEKVHNKKKGLFRNRKKPVYEELEPEESYDENDDYYVEEDEDGENGMTYRNDNGPGSHGEEMDIDEFAQYACRYANEIDCSITGKSMLALYERIEIMEEDGVALTRENAEGLIEEAADRAEKPSFGKRVKGIFSSKYDKDGLLILKEEHFIY</sequence>
<organism evidence="2 3">
    <name type="scientific">Hungatella hathewayi</name>
    <dbReference type="NCBI Taxonomy" id="154046"/>
    <lineage>
        <taxon>Bacteria</taxon>
        <taxon>Bacillati</taxon>
        <taxon>Bacillota</taxon>
        <taxon>Clostridia</taxon>
        <taxon>Lachnospirales</taxon>
        <taxon>Lachnospiraceae</taxon>
        <taxon>Hungatella</taxon>
    </lineage>
</organism>
<dbReference type="Proteomes" id="UP001055091">
    <property type="component" value="Unassembled WGS sequence"/>
</dbReference>
<feature type="compositionally biased region" description="Acidic residues" evidence="1">
    <location>
        <begin position="714"/>
        <end position="732"/>
    </location>
</feature>
<feature type="compositionally biased region" description="Acidic residues" evidence="1">
    <location>
        <begin position="474"/>
        <end position="491"/>
    </location>
</feature>
<feature type="compositionally biased region" description="Basic and acidic residues" evidence="1">
    <location>
        <begin position="671"/>
        <end position="683"/>
    </location>
</feature>
<dbReference type="Gene3D" id="1.25.40.10">
    <property type="entry name" value="Tetratricopeptide repeat domain"/>
    <property type="match status" value="1"/>
</dbReference>
<feature type="region of interest" description="Disordered" evidence="1">
    <location>
        <begin position="658"/>
        <end position="733"/>
    </location>
</feature>
<dbReference type="EMBL" id="BQNJ01000001">
    <property type="protein sequence ID" value="GKG98444.1"/>
    <property type="molecule type" value="Genomic_DNA"/>
</dbReference>
<feature type="region of interest" description="Disordered" evidence="1">
    <location>
        <begin position="397"/>
        <end position="532"/>
    </location>
</feature>
<dbReference type="Pfam" id="PF13181">
    <property type="entry name" value="TPR_8"/>
    <property type="match status" value="2"/>
</dbReference>
<name>A0AA37JB14_9FIRM</name>
<evidence type="ECO:0000313" key="3">
    <source>
        <dbReference type="Proteomes" id="UP001055091"/>
    </source>
</evidence>
<dbReference type="SUPFAM" id="SSF48452">
    <property type="entry name" value="TPR-like"/>
    <property type="match status" value="1"/>
</dbReference>
<feature type="compositionally biased region" description="Acidic residues" evidence="1">
    <location>
        <begin position="516"/>
        <end position="532"/>
    </location>
</feature>
<evidence type="ECO:0000256" key="1">
    <source>
        <dbReference type="SAM" id="MobiDB-lite"/>
    </source>
</evidence>
<dbReference type="InterPro" id="IPR019734">
    <property type="entry name" value="TPR_rpt"/>
</dbReference>
<accession>A0AA37JB14</accession>
<gene>
    <name evidence="2" type="ORF">CE91St55_04260</name>
</gene>
<dbReference type="AlphaFoldDB" id="A0AA37JB14"/>
<dbReference type="RefSeq" id="WP_118042972.1">
    <property type="nucleotide sequence ID" value="NZ_BQNJ01000001.1"/>
</dbReference>